<evidence type="ECO:0000256" key="3">
    <source>
        <dbReference type="ARBA" id="ARBA00014754"/>
    </source>
</evidence>
<feature type="domain" description="SAF" evidence="7">
    <location>
        <begin position="129"/>
        <end position="191"/>
    </location>
</feature>
<evidence type="ECO:0000313" key="8">
    <source>
        <dbReference type="EMBL" id="GAA6169704.1"/>
    </source>
</evidence>
<dbReference type="InterPro" id="IPR041231">
    <property type="entry name" value="FlgA_N"/>
</dbReference>
<accession>A0ABQ0ADH8</accession>
<dbReference type="Gene3D" id="2.30.30.760">
    <property type="match status" value="1"/>
</dbReference>
<dbReference type="EMBL" id="BAABWN010000014">
    <property type="protein sequence ID" value="GAA6169704.1"/>
    <property type="molecule type" value="Genomic_DNA"/>
</dbReference>
<dbReference type="NCBIfam" id="TIGR03170">
    <property type="entry name" value="flgA_cterm"/>
    <property type="match status" value="1"/>
</dbReference>
<name>A0ABQ0ADH8_9GAMM</name>
<dbReference type="PANTHER" id="PTHR36307">
    <property type="entry name" value="FLAGELLA BASAL BODY P-RING FORMATION PROTEIN FLGA"/>
    <property type="match status" value="1"/>
</dbReference>
<comment type="similarity">
    <text evidence="2">Belongs to the FlgA family.</text>
</comment>
<dbReference type="PANTHER" id="PTHR36307:SF1">
    <property type="entry name" value="FLAGELLA BASAL BODY P-RING FORMATION PROTEIN FLGA"/>
    <property type="match status" value="1"/>
</dbReference>
<keyword evidence="4" id="KW-0732">Signal</keyword>
<dbReference type="InterPro" id="IPR013974">
    <property type="entry name" value="SAF"/>
</dbReference>
<keyword evidence="5" id="KW-0574">Periplasm</keyword>
<keyword evidence="9" id="KW-1185">Reference proteome</keyword>
<evidence type="ECO:0000259" key="7">
    <source>
        <dbReference type="SMART" id="SM00858"/>
    </source>
</evidence>
<comment type="caution">
    <text evidence="8">The sequence shown here is derived from an EMBL/GenBank/DDBJ whole genome shotgun (WGS) entry which is preliminary data.</text>
</comment>
<dbReference type="Pfam" id="PF17656">
    <property type="entry name" value="ChapFlgA_N"/>
    <property type="match status" value="1"/>
</dbReference>
<dbReference type="RefSeq" id="WP_353304174.1">
    <property type="nucleotide sequence ID" value="NZ_BAABWN010000014.1"/>
</dbReference>
<dbReference type="Gene3D" id="3.90.1210.10">
    <property type="entry name" value="Antifreeze-like/N-acetylneuraminic acid synthase C-terminal domain"/>
    <property type="match status" value="1"/>
</dbReference>
<proteinExistence type="inferred from homology"/>
<dbReference type="Proteomes" id="UP001465153">
    <property type="component" value="Unassembled WGS sequence"/>
</dbReference>
<dbReference type="Pfam" id="PF13144">
    <property type="entry name" value="ChapFlgA"/>
    <property type="match status" value="1"/>
</dbReference>
<dbReference type="SMART" id="SM00858">
    <property type="entry name" value="SAF"/>
    <property type="match status" value="1"/>
</dbReference>
<sequence length="254" mass="28356">MIFRPAGFTLFLSSIRCGLWILPGLALFFFTIVLSQSTHSQTNKTESLKEITDFVKNQLQQSYEFEPHYSEVKIIVNNLDNRLRLPRCSDPWSVKIPSNLSAGRITVPVECNSGHTWQVFVTAEIKLMIEVVVAKHSIRRGEILMDNDLIDTVMDMSNLRQGYLIDKKDAVGYELKRNVALGEPLRHQILAMPMVISRGEMVSISAVSSAMSVEASGTALSNGRVGDLIRVRNNRSGRIVQAKVKAPGKVEITL</sequence>
<gene>
    <name evidence="8" type="ORF">NBRC116591_35150</name>
</gene>
<evidence type="ECO:0000256" key="1">
    <source>
        <dbReference type="ARBA" id="ARBA00004418"/>
    </source>
</evidence>
<comment type="function">
    <text evidence="6">Involved in the assembly process of the P-ring formation. It may associate with FlgF on the rod constituting a structure essential for the P-ring assembly or may act as a modulator protein for the P-ring assembly.</text>
</comment>
<dbReference type="InterPro" id="IPR017585">
    <property type="entry name" value="SAF_FlgA"/>
</dbReference>
<reference evidence="8 9" key="1">
    <citation type="submission" date="2024-04" db="EMBL/GenBank/DDBJ databases">
        <title>Draft genome sequence of Sessilibacter corallicola NBRC 116591.</title>
        <authorList>
            <person name="Miyakawa T."/>
            <person name="Kusuya Y."/>
            <person name="Miura T."/>
        </authorList>
    </citation>
    <scope>NUCLEOTIDE SEQUENCE [LARGE SCALE GENOMIC DNA]</scope>
    <source>
        <strain evidence="8 9">KU-00831-HH</strain>
    </source>
</reference>
<comment type="subcellular location">
    <subcellularLocation>
        <location evidence="1">Periplasm</location>
    </subcellularLocation>
</comment>
<evidence type="ECO:0000256" key="4">
    <source>
        <dbReference type="ARBA" id="ARBA00022729"/>
    </source>
</evidence>
<dbReference type="InterPro" id="IPR039246">
    <property type="entry name" value="Flagellar_FlgA"/>
</dbReference>
<organism evidence="8 9">
    <name type="scientific">Sessilibacter corallicola</name>
    <dbReference type="NCBI Taxonomy" id="2904075"/>
    <lineage>
        <taxon>Bacteria</taxon>
        <taxon>Pseudomonadati</taxon>
        <taxon>Pseudomonadota</taxon>
        <taxon>Gammaproteobacteria</taxon>
        <taxon>Cellvibrionales</taxon>
        <taxon>Cellvibrionaceae</taxon>
        <taxon>Sessilibacter</taxon>
    </lineage>
</organism>
<evidence type="ECO:0000313" key="9">
    <source>
        <dbReference type="Proteomes" id="UP001465153"/>
    </source>
</evidence>
<dbReference type="CDD" id="cd11614">
    <property type="entry name" value="SAF_CpaB_FlgA_like"/>
    <property type="match status" value="1"/>
</dbReference>
<evidence type="ECO:0000256" key="2">
    <source>
        <dbReference type="ARBA" id="ARBA00010474"/>
    </source>
</evidence>
<evidence type="ECO:0000256" key="5">
    <source>
        <dbReference type="ARBA" id="ARBA00022764"/>
    </source>
</evidence>
<protein>
    <recommendedName>
        <fullName evidence="3">Flagella basal body P-ring formation protein FlgA</fullName>
    </recommendedName>
</protein>
<evidence type="ECO:0000256" key="6">
    <source>
        <dbReference type="ARBA" id="ARBA00025643"/>
    </source>
</evidence>